<dbReference type="OrthoDB" id="5378265at2759"/>
<keyword evidence="1" id="KW-0479">Metal-binding</keyword>
<dbReference type="GO" id="GO:0008270">
    <property type="term" value="F:zinc ion binding"/>
    <property type="evidence" value="ECO:0007669"/>
    <property type="project" value="UniProtKB-KW"/>
</dbReference>
<evidence type="ECO:0000313" key="5">
    <source>
        <dbReference type="Proteomes" id="UP000326396"/>
    </source>
</evidence>
<protein>
    <recommendedName>
        <fullName evidence="3">CCHC-type domain-containing protein</fullName>
    </recommendedName>
</protein>
<name>A0A5N6MQ75_9ASTR</name>
<keyword evidence="1" id="KW-0863">Zinc-finger</keyword>
<dbReference type="InterPro" id="IPR036875">
    <property type="entry name" value="Znf_CCHC_sf"/>
</dbReference>
<gene>
    <name evidence="4" type="ORF">E3N88_30638</name>
</gene>
<dbReference type="EMBL" id="SZYD01000015">
    <property type="protein sequence ID" value="KAD3641414.1"/>
    <property type="molecule type" value="Genomic_DNA"/>
</dbReference>
<dbReference type="Pfam" id="PF00098">
    <property type="entry name" value="zf-CCHC"/>
    <property type="match status" value="1"/>
</dbReference>
<evidence type="ECO:0000259" key="3">
    <source>
        <dbReference type="PROSITE" id="PS50158"/>
    </source>
</evidence>
<proteinExistence type="predicted"/>
<dbReference type="GO" id="GO:0003676">
    <property type="term" value="F:nucleic acid binding"/>
    <property type="evidence" value="ECO:0007669"/>
    <property type="project" value="InterPro"/>
</dbReference>
<reference evidence="4 5" key="1">
    <citation type="submission" date="2019-05" db="EMBL/GenBank/DDBJ databases">
        <title>Mikania micrantha, genome provides insights into the molecular mechanism of rapid growth.</title>
        <authorList>
            <person name="Liu B."/>
        </authorList>
    </citation>
    <scope>NUCLEOTIDE SEQUENCE [LARGE SCALE GENOMIC DNA]</scope>
    <source>
        <strain evidence="4">NLD-2019</strain>
        <tissue evidence="4">Leaf</tissue>
    </source>
</reference>
<comment type="caution">
    <text evidence="4">The sequence shown here is derived from an EMBL/GenBank/DDBJ whole genome shotgun (WGS) entry which is preliminary data.</text>
</comment>
<dbReference type="SMART" id="SM00343">
    <property type="entry name" value="ZnF_C2HC"/>
    <property type="match status" value="1"/>
</dbReference>
<accession>A0A5N6MQ75</accession>
<dbReference type="AlphaFoldDB" id="A0A5N6MQ75"/>
<sequence>MAKGRGGNQGHGGGRGGGRGRGRRDQSELRCYECGDLGHFAYECTKWKAKDEEKKNEALFVEQDNDRETTLF</sequence>
<keyword evidence="1" id="KW-0862">Zinc</keyword>
<dbReference type="SUPFAM" id="SSF57756">
    <property type="entry name" value="Retrovirus zinc finger-like domains"/>
    <property type="match status" value="1"/>
</dbReference>
<feature type="region of interest" description="Disordered" evidence="2">
    <location>
        <begin position="1"/>
        <end position="26"/>
    </location>
</feature>
<evidence type="ECO:0000313" key="4">
    <source>
        <dbReference type="EMBL" id="KAD3641414.1"/>
    </source>
</evidence>
<dbReference type="PROSITE" id="PS50158">
    <property type="entry name" value="ZF_CCHC"/>
    <property type="match status" value="1"/>
</dbReference>
<feature type="domain" description="CCHC-type" evidence="3">
    <location>
        <begin position="30"/>
        <end position="46"/>
    </location>
</feature>
<dbReference type="InterPro" id="IPR001878">
    <property type="entry name" value="Znf_CCHC"/>
</dbReference>
<keyword evidence="5" id="KW-1185">Reference proteome</keyword>
<evidence type="ECO:0000256" key="2">
    <source>
        <dbReference type="SAM" id="MobiDB-lite"/>
    </source>
</evidence>
<dbReference type="Gene3D" id="4.10.60.10">
    <property type="entry name" value="Zinc finger, CCHC-type"/>
    <property type="match status" value="1"/>
</dbReference>
<dbReference type="Proteomes" id="UP000326396">
    <property type="component" value="Linkage Group LG5"/>
</dbReference>
<feature type="compositionally biased region" description="Gly residues" evidence="2">
    <location>
        <begin position="1"/>
        <end position="19"/>
    </location>
</feature>
<evidence type="ECO:0000256" key="1">
    <source>
        <dbReference type="PROSITE-ProRule" id="PRU00047"/>
    </source>
</evidence>
<organism evidence="4 5">
    <name type="scientific">Mikania micrantha</name>
    <name type="common">bitter vine</name>
    <dbReference type="NCBI Taxonomy" id="192012"/>
    <lineage>
        <taxon>Eukaryota</taxon>
        <taxon>Viridiplantae</taxon>
        <taxon>Streptophyta</taxon>
        <taxon>Embryophyta</taxon>
        <taxon>Tracheophyta</taxon>
        <taxon>Spermatophyta</taxon>
        <taxon>Magnoliopsida</taxon>
        <taxon>eudicotyledons</taxon>
        <taxon>Gunneridae</taxon>
        <taxon>Pentapetalae</taxon>
        <taxon>asterids</taxon>
        <taxon>campanulids</taxon>
        <taxon>Asterales</taxon>
        <taxon>Asteraceae</taxon>
        <taxon>Asteroideae</taxon>
        <taxon>Heliantheae alliance</taxon>
        <taxon>Eupatorieae</taxon>
        <taxon>Mikania</taxon>
    </lineage>
</organism>